<keyword evidence="2" id="KW-1185">Reference proteome</keyword>
<organism evidence="1 2">
    <name type="scientific">Sphingobium herbicidovorans (strain ATCC 700291 / DSM 11019 / CCUG 56400 / KCTC 2939 / LMG 18315 / NBRC 16415 / MH)</name>
    <name type="common">Sphingomonas herbicidovorans</name>
    <dbReference type="NCBI Taxonomy" id="1219045"/>
    <lineage>
        <taxon>Bacteria</taxon>
        <taxon>Pseudomonadati</taxon>
        <taxon>Pseudomonadota</taxon>
        <taxon>Alphaproteobacteria</taxon>
        <taxon>Sphingomonadales</taxon>
        <taxon>Sphingomonadaceae</taxon>
        <taxon>Sphingobium</taxon>
    </lineage>
</organism>
<accession>A0A086PEC3</accession>
<name>A0A086PEC3_SPHHM</name>
<proteinExistence type="predicted"/>
<evidence type="ECO:0000313" key="2">
    <source>
        <dbReference type="Proteomes" id="UP000024284"/>
    </source>
</evidence>
<dbReference type="PATRIC" id="fig|1219045.3.peg.611"/>
<comment type="caution">
    <text evidence="1">The sequence shown here is derived from an EMBL/GenBank/DDBJ whole genome shotgun (WGS) entry which is preliminary data.</text>
</comment>
<dbReference type="AlphaFoldDB" id="A0A086PEC3"/>
<evidence type="ECO:0000313" key="1">
    <source>
        <dbReference type="EMBL" id="KFG91741.1"/>
    </source>
</evidence>
<dbReference type="Proteomes" id="UP000024284">
    <property type="component" value="Unassembled WGS sequence"/>
</dbReference>
<dbReference type="STRING" id="76947.GCA_002080435_02347"/>
<gene>
    <name evidence="1" type="ORF">BV98_000599</name>
</gene>
<sequence length="103" mass="11407">MNPAGQPVTWRVVSAGLRRWRASTPAEAGNSLARRMENQMDDELKARFRRFAERLQDDEAVDDGGLTGRDVKYISAAIADLVEVRYATLQELADEALAECGPV</sequence>
<dbReference type="EMBL" id="JFZA02000002">
    <property type="protein sequence ID" value="KFG91741.1"/>
    <property type="molecule type" value="Genomic_DNA"/>
</dbReference>
<protein>
    <submittedName>
        <fullName evidence="1">Uncharacterized protein</fullName>
    </submittedName>
</protein>
<reference evidence="1" key="1">
    <citation type="submission" date="2014-08" db="EMBL/GenBank/DDBJ databases">
        <title>Draft genome sequences of Sphingobium herbicidovorans.</title>
        <authorList>
            <person name="Gan H.M."/>
            <person name="Gan H.Y."/>
            <person name="Savka M.A."/>
        </authorList>
    </citation>
    <scope>NUCLEOTIDE SEQUENCE [LARGE SCALE GENOMIC DNA]</scope>
    <source>
        <strain evidence="1">NBRC 16415</strain>
    </source>
</reference>